<keyword evidence="3" id="KW-1185">Reference proteome</keyword>
<sequence length="110" mass="12880">MGKGSYLGGSTIVSRSDKDKEEKIEERDRAFLDPRWRSKKINDIKSPAEQFLQIVLDNERRGTPLASVPKNLRKYLPNVEDNEESIKKWAVSHPRYRLLKNKNKNKNKNK</sequence>
<comment type="caution">
    <text evidence="2">The sequence shown here is derived from an EMBL/GenBank/DDBJ whole genome shotgun (WGS) entry which is preliminary data.</text>
</comment>
<dbReference type="OrthoDB" id="9845337at2"/>
<name>A0A432WQ46_9GAMM</name>
<reference evidence="3" key="1">
    <citation type="journal article" date="2018" name="Front. Microbiol.">
        <title>Genome-Based Analysis Reveals the Taxonomy and Diversity of the Family Idiomarinaceae.</title>
        <authorList>
            <person name="Liu Y."/>
            <person name="Lai Q."/>
            <person name="Shao Z."/>
        </authorList>
    </citation>
    <scope>NUCLEOTIDE SEQUENCE [LARGE SCALE GENOMIC DNA]</scope>
    <source>
        <strain evidence="3">AIS</strain>
    </source>
</reference>
<evidence type="ECO:0000313" key="2">
    <source>
        <dbReference type="EMBL" id="RUO35922.1"/>
    </source>
</evidence>
<accession>A0A432WQ46</accession>
<dbReference type="Proteomes" id="UP000286934">
    <property type="component" value="Unassembled WGS sequence"/>
</dbReference>
<dbReference type="AlphaFoldDB" id="A0A432WQ46"/>
<dbReference type="RefSeq" id="WP_126808333.1">
    <property type="nucleotide sequence ID" value="NZ_PIPP01000005.1"/>
</dbReference>
<evidence type="ECO:0000313" key="3">
    <source>
        <dbReference type="Proteomes" id="UP000286934"/>
    </source>
</evidence>
<evidence type="ECO:0000256" key="1">
    <source>
        <dbReference type="SAM" id="MobiDB-lite"/>
    </source>
</evidence>
<feature type="region of interest" description="Disordered" evidence="1">
    <location>
        <begin position="1"/>
        <end position="26"/>
    </location>
</feature>
<organism evidence="2 3">
    <name type="scientific">Aliidiomarina shirensis</name>
    <dbReference type="NCBI Taxonomy" id="1048642"/>
    <lineage>
        <taxon>Bacteria</taxon>
        <taxon>Pseudomonadati</taxon>
        <taxon>Pseudomonadota</taxon>
        <taxon>Gammaproteobacteria</taxon>
        <taxon>Alteromonadales</taxon>
        <taxon>Idiomarinaceae</taxon>
        <taxon>Aliidiomarina</taxon>
    </lineage>
</organism>
<protein>
    <submittedName>
        <fullName evidence="2">Uncharacterized protein</fullName>
    </submittedName>
</protein>
<dbReference type="EMBL" id="PIPP01000005">
    <property type="protein sequence ID" value="RUO35922.1"/>
    <property type="molecule type" value="Genomic_DNA"/>
</dbReference>
<feature type="compositionally biased region" description="Basic and acidic residues" evidence="1">
    <location>
        <begin position="15"/>
        <end position="26"/>
    </location>
</feature>
<proteinExistence type="predicted"/>
<gene>
    <name evidence="2" type="ORF">CWE13_10240</name>
</gene>